<reference evidence="1" key="1">
    <citation type="submission" date="2023-05" db="EMBL/GenBank/DDBJ databases">
        <authorList>
            <person name="Huff M."/>
        </authorList>
    </citation>
    <scope>NUCLEOTIDE SEQUENCE</scope>
</reference>
<proteinExistence type="predicted"/>
<protein>
    <submittedName>
        <fullName evidence="1">Uncharacterized protein</fullName>
    </submittedName>
</protein>
<dbReference type="Proteomes" id="UP000834106">
    <property type="component" value="Chromosome 1"/>
</dbReference>
<sequence length="126" mass="12933">MPARNVLRVLSAVVGGATSTRNWTVSLSPGDSGIKTRNSHVGSFSFGLSPSPVKKSPIGGVVVFVGGFFRQLFLVVEVLLGCDGGDYNSGDGVSYGGNGDVAVILWCDLVVGATSPRSPEGCDISK</sequence>
<gene>
    <name evidence="1" type="ORF">FPE_LOCUS1573</name>
</gene>
<organism evidence="1 2">
    <name type="scientific">Fraxinus pennsylvanica</name>
    <dbReference type="NCBI Taxonomy" id="56036"/>
    <lineage>
        <taxon>Eukaryota</taxon>
        <taxon>Viridiplantae</taxon>
        <taxon>Streptophyta</taxon>
        <taxon>Embryophyta</taxon>
        <taxon>Tracheophyta</taxon>
        <taxon>Spermatophyta</taxon>
        <taxon>Magnoliopsida</taxon>
        <taxon>eudicotyledons</taxon>
        <taxon>Gunneridae</taxon>
        <taxon>Pentapetalae</taxon>
        <taxon>asterids</taxon>
        <taxon>lamiids</taxon>
        <taxon>Lamiales</taxon>
        <taxon>Oleaceae</taxon>
        <taxon>Oleeae</taxon>
        <taxon>Fraxinus</taxon>
    </lineage>
</organism>
<dbReference type="AlphaFoldDB" id="A0AAD1YMX7"/>
<dbReference type="EMBL" id="OU503036">
    <property type="protein sequence ID" value="CAI9754142.1"/>
    <property type="molecule type" value="Genomic_DNA"/>
</dbReference>
<keyword evidence="2" id="KW-1185">Reference proteome</keyword>
<accession>A0AAD1YMX7</accession>
<name>A0AAD1YMX7_9LAMI</name>
<evidence type="ECO:0000313" key="1">
    <source>
        <dbReference type="EMBL" id="CAI9754142.1"/>
    </source>
</evidence>
<evidence type="ECO:0000313" key="2">
    <source>
        <dbReference type="Proteomes" id="UP000834106"/>
    </source>
</evidence>